<dbReference type="Gene3D" id="1.20.120.520">
    <property type="entry name" value="nmb1532 protein domain like"/>
    <property type="match status" value="1"/>
</dbReference>
<sequence>MASSEDAVPPAPPTSLGQNAAPATEQNEPELPKLSAEDFRVYNRLAVMMDAYHNHFRYTWNMLYKTCTSGSRPAGMSIRSFISQGLHFCHGLTMHHTIEEQHVFPDLAERMPAFAPHDHLITQHEQIHEGIEKLEAYLDACRSGERELRMPELKEIMDSFGEVLWAHLDDEVRMLSAENMRKFWSKEEIMSMHW</sequence>
<protein>
    <submittedName>
        <fullName evidence="3">Rhinocladiella mackenziei CBS 650.93 unplaced genomic scaffold supercont1.4, whole genome shotgun sequence</fullName>
    </submittedName>
</protein>
<dbReference type="OrthoDB" id="10044044at2759"/>
<dbReference type="GeneID" id="25293280"/>
<evidence type="ECO:0000313" key="4">
    <source>
        <dbReference type="Proteomes" id="UP000053617"/>
    </source>
</evidence>
<dbReference type="HOGENOM" id="CLU_074846_1_1_1"/>
<dbReference type="InterPro" id="IPR012312">
    <property type="entry name" value="Hemerythrin-like"/>
</dbReference>
<feature type="domain" description="Hemerythrin-like" evidence="2">
    <location>
        <begin position="48"/>
        <end position="171"/>
    </location>
</feature>
<dbReference type="EMBL" id="KN847478">
    <property type="protein sequence ID" value="KIX04341.1"/>
    <property type="molecule type" value="Genomic_DNA"/>
</dbReference>
<dbReference type="PANTHER" id="PTHR38048">
    <property type="entry name" value="EXPRESSED PROTEIN"/>
    <property type="match status" value="1"/>
</dbReference>
<evidence type="ECO:0000313" key="3">
    <source>
        <dbReference type="EMBL" id="KIX04341.1"/>
    </source>
</evidence>
<reference evidence="3 4" key="1">
    <citation type="submission" date="2015-01" db="EMBL/GenBank/DDBJ databases">
        <title>The Genome Sequence of Rhinocladiella mackenzie CBS 650.93.</title>
        <authorList>
            <consortium name="The Broad Institute Genomics Platform"/>
            <person name="Cuomo C."/>
            <person name="de Hoog S."/>
            <person name="Gorbushina A."/>
            <person name="Stielow B."/>
            <person name="Teixiera M."/>
            <person name="Abouelleil A."/>
            <person name="Chapman S.B."/>
            <person name="Priest M."/>
            <person name="Young S.K."/>
            <person name="Wortman J."/>
            <person name="Nusbaum C."/>
            <person name="Birren B."/>
        </authorList>
    </citation>
    <scope>NUCLEOTIDE SEQUENCE [LARGE SCALE GENOMIC DNA]</scope>
    <source>
        <strain evidence="3 4">CBS 650.93</strain>
    </source>
</reference>
<feature type="region of interest" description="Disordered" evidence="1">
    <location>
        <begin position="1"/>
        <end position="32"/>
    </location>
</feature>
<proteinExistence type="predicted"/>
<dbReference type="Pfam" id="PF01814">
    <property type="entry name" value="Hemerythrin"/>
    <property type="match status" value="1"/>
</dbReference>
<dbReference type="VEuPathDB" id="FungiDB:Z518_05209"/>
<dbReference type="RefSeq" id="XP_013271477.1">
    <property type="nucleotide sequence ID" value="XM_013416023.1"/>
</dbReference>
<dbReference type="CDD" id="cd12108">
    <property type="entry name" value="Hr-like"/>
    <property type="match status" value="1"/>
</dbReference>
<evidence type="ECO:0000259" key="2">
    <source>
        <dbReference type="Pfam" id="PF01814"/>
    </source>
</evidence>
<accession>A0A0D2IMG1</accession>
<keyword evidence="4" id="KW-1185">Reference proteome</keyword>
<evidence type="ECO:0000256" key="1">
    <source>
        <dbReference type="SAM" id="MobiDB-lite"/>
    </source>
</evidence>
<organism evidence="3 4">
    <name type="scientific">Rhinocladiella mackenziei CBS 650.93</name>
    <dbReference type="NCBI Taxonomy" id="1442369"/>
    <lineage>
        <taxon>Eukaryota</taxon>
        <taxon>Fungi</taxon>
        <taxon>Dikarya</taxon>
        <taxon>Ascomycota</taxon>
        <taxon>Pezizomycotina</taxon>
        <taxon>Eurotiomycetes</taxon>
        <taxon>Chaetothyriomycetidae</taxon>
        <taxon>Chaetothyriales</taxon>
        <taxon>Herpotrichiellaceae</taxon>
        <taxon>Rhinocladiella</taxon>
    </lineage>
</organism>
<gene>
    <name evidence="3" type="ORF">Z518_05209</name>
</gene>
<name>A0A0D2IMG1_9EURO</name>
<dbReference type="AlphaFoldDB" id="A0A0D2IMG1"/>
<dbReference type="PANTHER" id="PTHR38048:SF1">
    <property type="entry name" value="HEMERYTHRIN-LIKE DOMAIN-CONTAINING PROTEIN"/>
    <property type="match status" value="1"/>
</dbReference>
<dbReference type="Proteomes" id="UP000053617">
    <property type="component" value="Unassembled WGS sequence"/>
</dbReference>
<dbReference type="InterPro" id="IPR053206">
    <property type="entry name" value="Dimeric_xanthone_biosynth"/>
</dbReference>